<dbReference type="InterPro" id="IPR023801">
    <property type="entry name" value="His_deacetylse_dom"/>
</dbReference>
<gene>
    <name evidence="2" type="ORF">LCGC14_1460690</name>
</gene>
<dbReference type="Pfam" id="PF00850">
    <property type="entry name" value="Hist_deacetyl"/>
    <property type="match status" value="1"/>
</dbReference>
<dbReference type="SUPFAM" id="SSF52768">
    <property type="entry name" value="Arginase/deacetylase"/>
    <property type="match status" value="1"/>
</dbReference>
<dbReference type="Gene3D" id="3.40.800.20">
    <property type="entry name" value="Histone deacetylase domain"/>
    <property type="match status" value="1"/>
</dbReference>
<comment type="caution">
    <text evidence="2">The sequence shown here is derived from an EMBL/GenBank/DDBJ whole genome shotgun (WGS) entry which is preliminary data.</text>
</comment>
<dbReference type="GO" id="GO:0004407">
    <property type="term" value="F:histone deacetylase activity"/>
    <property type="evidence" value="ECO:0007669"/>
    <property type="project" value="TreeGrafter"/>
</dbReference>
<dbReference type="PRINTS" id="PR01270">
    <property type="entry name" value="HDASUPER"/>
</dbReference>
<organism evidence="2">
    <name type="scientific">marine sediment metagenome</name>
    <dbReference type="NCBI Taxonomy" id="412755"/>
    <lineage>
        <taxon>unclassified sequences</taxon>
        <taxon>metagenomes</taxon>
        <taxon>ecological metagenomes</taxon>
    </lineage>
</organism>
<accession>A0A0F9K179</accession>
<dbReference type="InterPro" id="IPR000286">
    <property type="entry name" value="HDACs"/>
</dbReference>
<dbReference type="InterPro" id="IPR023696">
    <property type="entry name" value="Ureohydrolase_dom_sf"/>
</dbReference>
<reference evidence="2" key="1">
    <citation type="journal article" date="2015" name="Nature">
        <title>Complex archaea that bridge the gap between prokaryotes and eukaryotes.</title>
        <authorList>
            <person name="Spang A."/>
            <person name="Saw J.H."/>
            <person name="Jorgensen S.L."/>
            <person name="Zaremba-Niedzwiedzka K."/>
            <person name="Martijn J."/>
            <person name="Lind A.E."/>
            <person name="van Eijk R."/>
            <person name="Schleper C."/>
            <person name="Guy L."/>
            <person name="Ettema T.J."/>
        </authorList>
    </citation>
    <scope>NUCLEOTIDE SEQUENCE</scope>
</reference>
<dbReference type="PANTHER" id="PTHR10625">
    <property type="entry name" value="HISTONE DEACETYLASE HDAC1-RELATED"/>
    <property type="match status" value="1"/>
</dbReference>
<evidence type="ECO:0000259" key="1">
    <source>
        <dbReference type="Pfam" id="PF00850"/>
    </source>
</evidence>
<name>A0A0F9K179_9ZZZZ</name>
<feature type="domain" description="Histone deacetylase" evidence="1">
    <location>
        <begin position="21"/>
        <end position="305"/>
    </location>
</feature>
<dbReference type="PANTHER" id="PTHR10625:SF10">
    <property type="entry name" value="HISTONE DEACETYLASE HDAC1"/>
    <property type="match status" value="1"/>
</dbReference>
<evidence type="ECO:0000313" key="2">
    <source>
        <dbReference type="EMBL" id="KKM68456.1"/>
    </source>
</evidence>
<dbReference type="EMBL" id="LAZR01010164">
    <property type="protein sequence ID" value="KKM68456.1"/>
    <property type="molecule type" value="Genomic_DNA"/>
</dbReference>
<proteinExistence type="predicted"/>
<protein>
    <recommendedName>
        <fullName evidence="1">Histone deacetylase domain-containing protein</fullName>
    </recommendedName>
</protein>
<dbReference type="CDD" id="cd09992">
    <property type="entry name" value="HDAC_classII"/>
    <property type="match status" value="1"/>
</dbReference>
<dbReference type="InterPro" id="IPR037138">
    <property type="entry name" value="His_deacetylse_dom_sf"/>
</dbReference>
<dbReference type="AlphaFoldDB" id="A0A0F9K179"/>
<sequence>MADTAIFYSDDFLEHKAPRGHPENEQRLISIIKTLVEVNYLDMTIIEPRQATTAELELVHTKEHIAAVKKASANALNLDPDTYTSAGSYNAALKAAGAALQAAEMINNNELEQAFCLLRPPGHHATSDNAMGFCLFNNVAVAASWLSRNYNKKVAILDFDAHHGNGTQDIFYEDDSILYCSWHQWPHYPGTGWLSDIGSGKGKGFSINIPLPAYSADNIFISSLNKIVMPVIKHFKPQLILVSAGYDSHADDPLSSLSFTEKGYCAFFSKIKEYCQSTDAGLIACLEGGYDLGSLSDSALKSLEVLADTNRENIVFEIEEHEVISKVSRELQDFWKL</sequence>
<dbReference type="GO" id="GO:0040029">
    <property type="term" value="P:epigenetic regulation of gene expression"/>
    <property type="evidence" value="ECO:0007669"/>
    <property type="project" value="TreeGrafter"/>
</dbReference>